<evidence type="ECO:0000256" key="1">
    <source>
        <dbReference type="ARBA" id="ARBA00004430"/>
    </source>
</evidence>
<keyword evidence="2" id="KW-0963">Cytoplasm</keyword>
<evidence type="ECO:0000313" key="9">
    <source>
        <dbReference type="Proteomes" id="UP000290809"/>
    </source>
</evidence>
<dbReference type="Gene3D" id="2.130.10.10">
    <property type="entry name" value="YVTN repeat-like/Quinoprotein amine dehydrogenase"/>
    <property type="match status" value="1"/>
</dbReference>
<dbReference type="GO" id="GO:0045504">
    <property type="term" value="F:dynein heavy chain binding"/>
    <property type="evidence" value="ECO:0007669"/>
    <property type="project" value="TreeGrafter"/>
</dbReference>
<evidence type="ECO:0000256" key="2">
    <source>
        <dbReference type="ARBA" id="ARBA00022490"/>
    </source>
</evidence>
<dbReference type="InterPro" id="IPR015943">
    <property type="entry name" value="WD40/YVTN_repeat-like_dom_sf"/>
</dbReference>
<evidence type="ECO:0000256" key="6">
    <source>
        <dbReference type="ARBA" id="ARBA00023212"/>
    </source>
</evidence>
<evidence type="ECO:0000256" key="4">
    <source>
        <dbReference type="ARBA" id="ARBA00022737"/>
    </source>
</evidence>
<dbReference type="PANTHER" id="PTHR12442:SF12">
    <property type="entry name" value="DYNEIN AXONEMAL INTERMEDIATE CHAIN 4"/>
    <property type="match status" value="1"/>
</dbReference>
<proteinExistence type="predicted"/>
<dbReference type="STRING" id="6184.A0A430QTL9"/>
<keyword evidence="3" id="KW-0853">WD repeat</keyword>
<dbReference type="GO" id="GO:0045503">
    <property type="term" value="F:dynein light chain binding"/>
    <property type="evidence" value="ECO:0007669"/>
    <property type="project" value="TreeGrafter"/>
</dbReference>
<keyword evidence="4" id="KW-0677">Repeat</keyword>
<evidence type="ECO:0000256" key="5">
    <source>
        <dbReference type="ARBA" id="ARBA00023069"/>
    </source>
</evidence>
<dbReference type="GO" id="GO:0005858">
    <property type="term" value="C:axonemal dynein complex"/>
    <property type="evidence" value="ECO:0007669"/>
    <property type="project" value="TreeGrafter"/>
</dbReference>
<evidence type="ECO:0000256" key="3">
    <source>
        <dbReference type="ARBA" id="ARBA00022574"/>
    </source>
</evidence>
<dbReference type="GO" id="GO:0003341">
    <property type="term" value="P:cilium movement"/>
    <property type="evidence" value="ECO:0007669"/>
    <property type="project" value="TreeGrafter"/>
</dbReference>
<protein>
    <submittedName>
        <fullName evidence="8">Uncharacterized protein</fullName>
    </submittedName>
</protein>
<dbReference type="Proteomes" id="UP000290809">
    <property type="component" value="Unassembled WGS sequence"/>
</dbReference>
<organism evidence="8 9">
    <name type="scientific">Schistosoma bovis</name>
    <name type="common">Blood fluke</name>
    <dbReference type="NCBI Taxonomy" id="6184"/>
    <lineage>
        <taxon>Eukaryota</taxon>
        <taxon>Metazoa</taxon>
        <taxon>Spiralia</taxon>
        <taxon>Lophotrochozoa</taxon>
        <taxon>Platyhelminthes</taxon>
        <taxon>Trematoda</taxon>
        <taxon>Digenea</taxon>
        <taxon>Strigeidida</taxon>
        <taxon>Schistosomatoidea</taxon>
        <taxon>Schistosomatidae</taxon>
        <taxon>Schistosoma</taxon>
    </lineage>
</organism>
<sequence>FPLIKLFINELLLSNGPPSSDCNRIFLSFNTDFIDVSNKSYRNKVGINLNKNKLDTSIKSVLNDKNILLQSDDGGPLESNNSLMNSLINGKTKTSQEFGSTQYVTSKVFDVLSLTITINDLLTYYCSFIDNTMNTNSESDLTLIHDNSITQLNQLTNELGLLETPKMKNDLNNMERALNINIYRDKLFKYQSQSNMNSCHTMKLSPEFTQTLTNDTSNDIHLTGHESSLSKVSMSTLPITIISNMTSVNSTRSTINDDHTIIRTSELSTNKHNISPQIPHGHNISDMAWNKQNPNILAIGYGQFDYDNQQKGLICCWSLKLIEYPERYYETPSSVGMFNGVVFIYDVRKNDPLPVIDTT</sequence>
<keyword evidence="6" id="KW-0206">Cytoskeleton</keyword>
<evidence type="ECO:0000313" key="8">
    <source>
        <dbReference type="EMBL" id="RTG91051.1"/>
    </source>
</evidence>
<keyword evidence="5" id="KW-0969">Cilium</keyword>
<accession>A0A430QTL9</accession>
<keyword evidence="9" id="KW-1185">Reference proteome</keyword>
<dbReference type="AlphaFoldDB" id="A0A430QTL9"/>
<keyword evidence="7" id="KW-0966">Cell projection</keyword>
<feature type="non-terminal residue" evidence="8">
    <location>
        <position position="1"/>
    </location>
</feature>
<evidence type="ECO:0000256" key="7">
    <source>
        <dbReference type="ARBA" id="ARBA00023273"/>
    </source>
</evidence>
<dbReference type="InterPro" id="IPR050687">
    <property type="entry name" value="Dynein_IC"/>
</dbReference>
<name>A0A430QTL9_SCHBO</name>
<dbReference type="EMBL" id="QMKO01000673">
    <property type="protein sequence ID" value="RTG91051.1"/>
    <property type="molecule type" value="Genomic_DNA"/>
</dbReference>
<comment type="subcellular location">
    <subcellularLocation>
        <location evidence="1">Cytoplasm</location>
        <location evidence="1">Cytoskeleton</location>
        <location evidence="1">Cilium axoneme</location>
    </subcellularLocation>
</comment>
<dbReference type="PANTHER" id="PTHR12442">
    <property type="entry name" value="DYNEIN INTERMEDIATE CHAIN"/>
    <property type="match status" value="1"/>
</dbReference>
<comment type="caution">
    <text evidence="8">The sequence shown here is derived from an EMBL/GenBank/DDBJ whole genome shotgun (WGS) entry which is preliminary data.</text>
</comment>
<reference evidence="8 9" key="1">
    <citation type="journal article" date="2019" name="PLoS Pathog.">
        <title>Genome sequence of the bovine parasite Schistosoma bovis Tanzania.</title>
        <authorList>
            <person name="Oey H."/>
            <person name="Zakrzewski M."/>
            <person name="Gobert G."/>
            <person name="Gravermann K."/>
            <person name="Stoye J."/>
            <person name="Jones M."/>
            <person name="Mcmanus D."/>
            <person name="Krause L."/>
        </authorList>
    </citation>
    <scope>NUCLEOTIDE SEQUENCE [LARGE SCALE GENOMIC DNA]</scope>
    <source>
        <strain evidence="8 9">TAN1997</strain>
    </source>
</reference>
<gene>
    <name evidence="8" type="ORF">DC041_0001141</name>
</gene>